<evidence type="ECO:0000259" key="4">
    <source>
        <dbReference type="PROSITE" id="PS50956"/>
    </source>
</evidence>
<dbReference type="InterPro" id="IPR019888">
    <property type="entry name" value="Tscrpt_reg_AsnC-like"/>
</dbReference>
<organism evidence="6 7">
    <name type="scientific">candidate division MSBL1 archaeon SCGC-AAA382A13</name>
    <dbReference type="NCBI Taxonomy" id="1698279"/>
    <lineage>
        <taxon>Archaea</taxon>
        <taxon>Methanobacteriati</taxon>
        <taxon>Methanobacteriota</taxon>
        <taxon>candidate division MSBL1</taxon>
    </lineage>
</organism>
<proteinExistence type="predicted"/>
<feature type="domain" description="RCK C-terminal" evidence="5">
    <location>
        <begin position="158"/>
        <end position="246"/>
    </location>
</feature>
<dbReference type="Pfam" id="PF02080">
    <property type="entry name" value="TrkA_C"/>
    <property type="match status" value="1"/>
</dbReference>
<evidence type="ECO:0000256" key="1">
    <source>
        <dbReference type="ARBA" id="ARBA00023015"/>
    </source>
</evidence>
<keyword evidence="2" id="KW-0238">DNA-binding</keyword>
<dbReference type="InterPro" id="IPR006037">
    <property type="entry name" value="RCK_C"/>
</dbReference>
<reference evidence="6 7" key="1">
    <citation type="journal article" date="2016" name="Sci. Rep.">
        <title>Metabolic traits of an uncultured archaeal lineage -MSBL1- from brine pools of the Red Sea.</title>
        <authorList>
            <person name="Mwirichia R."/>
            <person name="Alam I."/>
            <person name="Rashid M."/>
            <person name="Vinu M."/>
            <person name="Ba-Alawi W."/>
            <person name="Anthony Kamau A."/>
            <person name="Kamanda Ngugi D."/>
            <person name="Goker M."/>
            <person name="Klenk H.P."/>
            <person name="Bajic V."/>
            <person name="Stingl U."/>
        </authorList>
    </citation>
    <scope>NUCLEOTIDE SEQUENCE [LARGE SCALE GENOMIC DNA]</scope>
    <source>
        <strain evidence="6">SCGC-AAA382A13</strain>
    </source>
</reference>
<evidence type="ECO:0000256" key="3">
    <source>
        <dbReference type="ARBA" id="ARBA00023163"/>
    </source>
</evidence>
<protein>
    <submittedName>
        <fullName evidence="6">AsnC family transcriptional regulator</fullName>
    </submittedName>
</protein>
<dbReference type="PATRIC" id="fig|1698279.3.peg.66"/>
<dbReference type="CDD" id="cd00090">
    <property type="entry name" value="HTH_ARSR"/>
    <property type="match status" value="1"/>
</dbReference>
<dbReference type="PROSITE" id="PS50956">
    <property type="entry name" value="HTH_ASNC_2"/>
    <property type="match status" value="1"/>
</dbReference>
<dbReference type="GO" id="GO:0043200">
    <property type="term" value="P:response to amino acid"/>
    <property type="evidence" value="ECO:0007669"/>
    <property type="project" value="TreeGrafter"/>
</dbReference>
<dbReference type="Pfam" id="PF13412">
    <property type="entry name" value="HTH_24"/>
    <property type="match status" value="1"/>
</dbReference>
<dbReference type="GO" id="GO:0006813">
    <property type="term" value="P:potassium ion transport"/>
    <property type="evidence" value="ECO:0007669"/>
    <property type="project" value="InterPro"/>
</dbReference>
<comment type="caution">
    <text evidence="6">The sequence shown here is derived from an EMBL/GenBank/DDBJ whole genome shotgun (WGS) entry which is preliminary data.</text>
</comment>
<name>A0A133VG41_9EURY</name>
<dbReference type="InterPro" id="IPR036388">
    <property type="entry name" value="WH-like_DNA-bd_sf"/>
</dbReference>
<feature type="domain" description="HTH asnC-type" evidence="4">
    <location>
        <begin position="5"/>
        <end position="67"/>
    </location>
</feature>
<dbReference type="PRINTS" id="PR00033">
    <property type="entry name" value="HTHASNC"/>
</dbReference>
<dbReference type="SUPFAM" id="SSF116726">
    <property type="entry name" value="TrkA C-terminal domain-like"/>
    <property type="match status" value="1"/>
</dbReference>
<keyword evidence="3" id="KW-0804">Transcription</keyword>
<dbReference type="Gene3D" id="3.30.70.1450">
    <property type="entry name" value="Regulator of K+ conductance, C-terminal domain"/>
    <property type="match status" value="1"/>
</dbReference>
<dbReference type="AlphaFoldDB" id="A0A133VG41"/>
<dbReference type="PROSITE" id="PS51202">
    <property type="entry name" value="RCK_C"/>
    <property type="match status" value="1"/>
</dbReference>
<evidence type="ECO:0000313" key="6">
    <source>
        <dbReference type="EMBL" id="KXB05390.1"/>
    </source>
</evidence>
<dbReference type="Gene3D" id="1.10.10.10">
    <property type="entry name" value="Winged helix-like DNA-binding domain superfamily/Winged helix DNA-binding domain"/>
    <property type="match status" value="1"/>
</dbReference>
<dbReference type="Proteomes" id="UP000070311">
    <property type="component" value="Unassembled WGS sequence"/>
</dbReference>
<keyword evidence="7" id="KW-1185">Reference proteome</keyword>
<gene>
    <name evidence="6" type="ORF">AKJ50_01050</name>
</gene>
<dbReference type="InterPro" id="IPR036721">
    <property type="entry name" value="RCK_C_sf"/>
</dbReference>
<dbReference type="InterPro" id="IPR036390">
    <property type="entry name" value="WH_DNA-bd_sf"/>
</dbReference>
<dbReference type="EMBL" id="LHYD01000015">
    <property type="protein sequence ID" value="KXB05390.1"/>
    <property type="molecule type" value="Genomic_DNA"/>
</dbReference>
<dbReference type="PANTHER" id="PTHR30154">
    <property type="entry name" value="LEUCINE-RESPONSIVE REGULATORY PROTEIN"/>
    <property type="match status" value="1"/>
</dbReference>
<evidence type="ECO:0000259" key="5">
    <source>
        <dbReference type="PROSITE" id="PS51202"/>
    </source>
</evidence>
<dbReference type="InterPro" id="IPR011991">
    <property type="entry name" value="ArsR-like_HTH"/>
</dbReference>
<accession>A0A133VG41</accession>
<dbReference type="InterPro" id="IPR000485">
    <property type="entry name" value="AsnC-type_HTH_dom"/>
</dbReference>
<evidence type="ECO:0000313" key="7">
    <source>
        <dbReference type="Proteomes" id="UP000070311"/>
    </source>
</evidence>
<dbReference type="GO" id="GO:0043565">
    <property type="term" value="F:sequence-specific DNA binding"/>
    <property type="evidence" value="ECO:0007669"/>
    <property type="project" value="InterPro"/>
</dbReference>
<dbReference type="SUPFAM" id="SSF46785">
    <property type="entry name" value="Winged helix' DNA-binding domain"/>
    <property type="match status" value="1"/>
</dbReference>
<sequence>MTLRLDDIDKRILYRLSQDARNIKATEIAKETNVSPGTIRNRIERLEERGIVKGYHADIDYEKTSKRLLNLFKCSSRTRDRAKLAKKALQVSGVINVREVMTGEGDLHIKAVGKNTDDIAQISEKLTDLGMEIEDEDLIQREHFHPYHSFGPEDEQMEPLIDLRRITGNAETANLTIRETAPVTGKTVEEINKLGLLNKNILLVAIEREDKTITPKGDTIIKSGDIVTLFSPSEIDDKTLQAFTEEK</sequence>
<keyword evidence="1" id="KW-0805">Transcription regulation</keyword>
<dbReference type="SMART" id="SM00344">
    <property type="entry name" value="HTH_ASNC"/>
    <property type="match status" value="1"/>
</dbReference>
<dbReference type="PANTHER" id="PTHR30154:SF34">
    <property type="entry name" value="TRANSCRIPTIONAL REGULATOR AZLB"/>
    <property type="match status" value="1"/>
</dbReference>
<dbReference type="GO" id="GO:0005829">
    <property type="term" value="C:cytosol"/>
    <property type="evidence" value="ECO:0007669"/>
    <property type="project" value="TreeGrafter"/>
</dbReference>
<evidence type="ECO:0000256" key="2">
    <source>
        <dbReference type="ARBA" id="ARBA00023125"/>
    </source>
</evidence>
<dbReference type="GO" id="GO:0008324">
    <property type="term" value="F:monoatomic cation transmembrane transporter activity"/>
    <property type="evidence" value="ECO:0007669"/>
    <property type="project" value="InterPro"/>
</dbReference>